<dbReference type="AlphaFoldDB" id="G6YE73"/>
<feature type="signal peptide" evidence="1">
    <location>
        <begin position="1"/>
        <end position="27"/>
    </location>
</feature>
<evidence type="ECO:0000313" key="3">
    <source>
        <dbReference type="Proteomes" id="UP000002949"/>
    </source>
</evidence>
<evidence type="ECO:0000256" key="1">
    <source>
        <dbReference type="SAM" id="SignalP"/>
    </source>
</evidence>
<gene>
    <name evidence="2" type="ORF">MEA186_21329</name>
</gene>
<keyword evidence="1" id="KW-0732">Signal</keyword>
<dbReference type="Proteomes" id="UP000002949">
    <property type="component" value="Unassembled WGS sequence"/>
</dbReference>
<keyword evidence="3" id="KW-1185">Reference proteome</keyword>
<reference evidence="2 3" key="1">
    <citation type="journal article" date="2012" name="J. Bacteriol.">
        <title>Draft Genome Sequence of Plant Growth-Promoting Rhizobium Mesorhizobium amorphae, Isolated from Zinc-Lead Mine Tailings.</title>
        <authorList>
            <person name="Hao X."/>
            <person name="Lin Y."/>
            <person name="Johnstone L."/>
            <person name="Baltrus D.A."/>
            <person name="Miller S.J."/>
            <person name="Wei G."/>
            <person name="Rensing C."/>
        </authorList>
    </citation>
    <scope>NUCLEOTIDE SEQUENCE [LARGE SCALE GENOMIC DNA]</scope>
    <source>
        <strain evidence="2 3">CCNWGS0123</strain>
    </source>
</reference>
<accession>G6YE73</accession>
<evidence type="ECO:0000313" key="2">
    <source>
        <dbReference type="EMBL" id="EHH10014.1"/>
    </source>
</evidence>
<dbReference type="STRING" id="1082933.A6B35_09880"/>
<sequence>MGSRTKLPGGRLLMSRKLARAITVALAASLIAAAPVSEGRACGYDSPQTISQGFLNWHYPDSLYVVGAISKEVAAGRLPLANFDQGGPDLFGHRFKLTATALEQFGDMLRVAWPGPSQRSVSLVVVEPMLWARFDQGPDGLRTTVHVSGAQPGDLVLVAGEAVIAEIAARRLTFGQAVERGVVRLYGSAPQIAKFLLSYSDIGASDSAVETSQKPVFSLASAAAGSSHFASMQSHPVGIVPAELGCTPDHTEISFHKGERQ</sequence>
<protein>
    <submittedName>
        <fullName evidence="2">Uncharacterized protein</fullName>
    </submittedName>
</protein>
<proteinExistence type="predicted"/>
<name>G6YE73_9HYPH</name>
<dbReference type="EMBL" id="AGSN01000140">
    <property type="protein sequence ID" value="EHH10014.1"/>
    <property type="molecule type" value="Genomic_DNA"/>
</dbReference>
<dbReference type="KEGG" id="mamo:A6B35_09880"/>
<feature type="chain" id="PRO_5003490487" evidence="1">
    <location>
        <begin position="28"/>
        <end position="261"/>
    </location>
</feature>
<dbReference type="PATRIC" id="fig|1082933.3.peg.4160"/>
<organism evidence="2 3">
    <name type="scientific">Mesorhizobium amorphae CCNWGS0123</name>
    <dbReference type="NCBI Taxonomy" id="1082933"/>
    <lineage>
        <taxon>Bacteria</taxon>
        <taxon>Pseudomonadati</taxon>
        <taxon>Pseudomonadota</taxon>
        <taxon>Alphaproteobacteria</taxon>
        <taxon>Hyphomicrobiales</taxon>
        <taxon>Phyllobacteriaceae</taxon>
        <taxon>Mesorhizobium</taxon>
    </lineage>
</organism>